<organism evidence="1 2">
    <name type="scientific">Penicillium capsulatum</name>
    <dbReference type="NCBI Taxonomy" id="69766"/>
    <lineage>
        <taxon>Eukaryota</taxon>
        <taxon>Fungi</taxon>
        <taxon>Dikarya</taxon>
        <taxon>Ascomycota</taxon>
        <taxon>Pezizomycotina</taxon>
        <taxon>Eurotiomycetes</taxon>
        <taxon>Eurotiomycetidae</taxon>
        <taxon>Eurotiales</taxon>
        <taxon>Aspergillaceae</taxon>
        <taxon>Penicillium</taxon>
    </lineage>
</organism>
<evidence type="ECO:0008006" key="3">
    <source>
        <dbReference type="Google" id="ProtNLM"/>
    </source>
</evidence>
<accession>A0A9W9ILZ5</accession>
<evidence type="ECO:0000313" key="1">
    <source>
        <dbReference type="EMBL" id="KAJ5179556.1"/>
    </source>
</evidence>
<comment type="caution">
    <text evidence="1">The sequence shown here is derived from an EMBL/GenBank/DDBJ whole genome shotgun (WGS) entry which is preliminary data.</text>
</comment>
<name>A0A9W9ILZ5_9EURO</name>
<proteinExistence type="predicted"/>
<keyword evidence="2" id="KW-1185">Reference proteome</keyword>
<dbReference type="Proteomes" id="UP001146351">
    <property type="component" value="Unassembled WGS sequence"/>
</dbReference>
<reference evidence="1" key="2">
    <citation type="journal article" date="2023" name="IMA Fungus">
        <title>Comparative genomic study of the Penicillium genus elucidates a diverse pangenome and 15 lateral gene transfer events.</title>
        <authorList>
            <person name="Petersen C."/>
            <person name="Sorensen T."/>
            <person name="Nielsen M.R."/>
            <person name="Sondergaard T.E."/>
            <person name="Sorensen J.L."/>
            <person name="Fitzpatrick D.A."/>
            <person name="Frisvad J.C."/>
            <person name="Nielsen K.L."/>
        </authorList>
    </citation>
    <scope>NUCLEOTIDE SEQUENCE</scope>
    <source>
        <strain evidence="1">IBT 21917</strain>
    </source>
</reference>
<sequence length="97" mass="10732">MGTSIEDLPIEILVMIIENAILSDVHSAERLLEVNQRIANLTMAFIIHKALDHLAANLTGHDPPSGPLIYCFGRHNHVVIINVPQGSHTEVLVRPLR</sequence>
<dbReference type="AlphaFoldDB" id="A0A9W9ILZ5"/>
<evidence type="ECO:0000313" key="2">
    <source>
        <dbReference type="Proteomes" id="UP001146351"/>
    </source>
</evidence>
<reference evidence="1" key="1">
    <citation type="submission" date="2022-11" db="EMBL/GenBank/DDBJ databases">
        <authorList>
            <person name="Petersen C."/>
        </authorList>
    </citation>
    <scope>NUCLEOTIDE SEQUENCE</scope>
    <source>
        <strain evidence="1">IBT 21917</strain>
    </source>
</reference>
<protein>
    <recommendedName>
        <fullName evidence="3">F-box domain-containing protein</fullName>
    </recommendedName>
</protein>
<dbReference type="EMBL" id="JAPQKO010000002">
    <property type="protein sequence ID" value="KAJ5179556.1"/>
    <property type="molecule type" value="Genomic_DNA"/>
</dbReference>
<gene>
    <name evidence="1" type="ORF">N7492_002766</name>
</gene>